<evidence type="ECO:0000313" key="2">
    <source>
        <dbReference type="EMBL" id="TVZ67740.1"/>
    </source>
</evidence>
<reference evidence="2" key="1">
    <citation type="submission" date="2019-06" db="EMBL/GenBank/DDBJ databases">
        <authorList>
            <person name="Deangelis K."/>
            <person name="Huntemann M."/>
            <person name="Clum A."/>
            <person name="Pillay M."/>
            <person name="Palaniappan K."/>
            <person name="Varghese N."/>
            <person name="Mikhailova N."/>
            <person name="Stamatis D."/>
            <person name="Reddy T."/>
            <person name="Daum C."/>
            <person name="Shapiro N."/>
            <person name="Ivanova N."/>
            <person name="Kyrpides N."/>
            <person name="Woyke T."/>
        </authorList>
    </citation>
    <scope>NUCLEOTIDE SEQUENCE [LARGE SCALE GENOMIC DNA]</scope>
    <source>
        <strain evidence="2">128R</strain>
    </source>
</reference>
<comment type="caution">
    <text evidence="2">The sequence shown here is derived from an EMBL/GenBank/DDBJ whole genome shotgun (WGS) entry which is preliminary data.</text>
</comment>
<name>A0A542BME4_SERFO</name>
<reference evidence="2" key="2">
    <citation type="submission" date="2019-08" db="EMBL/GenBank/DDBJ databases">
        <title>Investigation of anaerobic lignin degradation for improved lignocellulosic biofuels.</title>
        <authorList>
            <person name="Deangelis K.PhD."/>
        </authorList>
    </citation>
    <scope>NUCLEOTIDE SEQUENCE [LARGE SCALE GENOMIC DNA]</scope>
    <source>
        <strain evidence="2">128R</strain>
    </source>
</reference>
<feature type="transmembrane region" description="Helical" evidence="1">
    <location>
        <begin position="93"/>
        <end position="115"/>
    </location>
</feature>
<sequence>MFIYRKRSVLRSATSKIKQLGFKGFFVITLVLAYLALMFFSFRFRFSVFLYDWVPQWTTALTAGAIGGLWCAWKMLAQLRMENKPFGDILQPFFGGMCLFGMPGLMYHDYVVWFFPENTVSYVTDYDVIFPGPSRGKSSRCEAGLQIKDKTLGHWITLCSSKEELRQRRQQGMDGIYVVEQVNRYGVRLIDTEFTWKQ</sequence>
<feature type="transmembrane region" description="Helical" evidence="1">
    <location>
        <begin position="54"/>
        <end position="73"/>
    </location>
</feature>
<organism evidence="2">
    <name type="scientific">Serratia fonticola</name>
    <dbReference type="NCBI Taxonomy" id="47917"/>
    <lineage>
        <taxon>Bacteria</taxon>
        <taxon>Pseudomonadati</taxon>
        <taxon>Pseudomonadota</taxon>
        <taxon>Gammaproteobacteria</taxon>
        <taxon>Enterobacterales</taxon>
        <taxon>Yersiniaceae</taxon>
        <taxon>Serratia</taxon>
    </lineage>
</organism>
<protein>
    <submittedName>
        <fullName evidence="2">Uncharacterized protein</fullName>
    </submittedName>
</protein>
<accession>A0A542BME4</accession>
<proteinExistence type="predicted"/>
<dbReference type="AlphaFoldDB" id="A0A542BME4"/>
<keyword evidence="1" id="KW-0812">Transmembrane</keyword>
<keyword evidence="1" id="KW-1133">Transmembrane helix</keyword>
<keyword evidence="1" id="KW-0472">Membrane</keyword>
<gene>
    <name evidence="2" type="ORF">FHU10_0137</name>
</gene>
<evidence type="ECO:0000256" key="1">
    <source>
        <dbReference type="SAM" id="Phobius"/>
    </source>
</evidence>
<dbReference type="EMBL" id="VISQ01000001">
    <property type="protein sequence ID" value="TVZ67740.1"/>
    <property type="molecule type" value="Genomic_DNA"/>
</dbReference>
<feature type="transmembrane region" description="Helical" evidence="1">
    <location>
        <begin position="20"/>
        <end position="42"/>
    </location>
</feature>